<sequence length="342" mass="38170">MLSARFNLVLVVIFCLYAALTEAAPQQCDETTIEYNSVFKNVSVTISADLKISSQNSNITVTNIQASFFNLTDTDVTIAINNICAFARVGSVNICNQNYNDSITINVGDSNVVELGVSVSYYWLNNMESYNLPIYSSVVDAKSFSFYDGRFYDDNNTCYDYVYEENNVAFNLTECCTSMKPINITTPSTNACTHFTSTSAITYDSNHSIYASVNIDYELQNSNLTMVGKFSNLKNYQPYVVINDAAGCDEVLNNTIYCGYPLSQNGNKLLIFLIENIDANISLNYQVYGLTNRLIFRDNQTFMNDNTAFTPANSCQTLNNTYDSLRGLSILTTSCCSMFMPD</sequence>
<evidence type="ECO:0000313" key="1">
    <source>
        <dbReference type="Proteomes" id="UP000887579"/>
    </source>
</evidence>
<organism evidence="1 2">
    <name type="scientific">Panagrolaimus sp. ES5</name>
    <dbReference type="NCBI Taxonomy" id="591445"/>
    <lineage>
        <taxon>Eukaryota</taxon>
        <taxon>Metazoa</taxon>
        <taxon>Ecdysozoa</taxon>
        <taxon>Nematoda</taxon>
        <taxon>Chromadorea</taxon>
        <taxon>Rhabditida</taxon>
        <taxon>Tylenchina</taxon>
        <taxon>Panagrolaimomorpha</taxon>
        <taxon>Panagrolaimoidea</taxon>
        <taxon>Panagrolaimidae</taxon>
        <taxon>Panagrolaimus</taxon>
    </lineage>
</organism>
<accession>A0AC34FTN2</accession>
<dbReference type="Proteomes" id="UP000887579">
    <property type="component" value="Unplaced"/>
</dbReference>
<dbReference type="WBParaSite" id="ES5_v2.g20737.t1">
    <property type="protein sequence ID" value="ES5_v2.g20737.t1"/>
    <property type="gene ID" value="ES5_v2.g20737"/>
</dbReference>
<evidence type="ECO:0000313" key="2">
    <source>
        <dbReference type="WBParaSite" id="ES5_v2.g20737.t1"/>
    </source>
</evidence>
<reference evidence="2" key="1">
    <citation type="submission" date="2022-11" db="UniProtKB">
        <authorList>
            <consortium name="WormBaseParasite"/>
        </authorList>
    </citation>
    <scope>IDENTIFICATION</scope>
</reference>
<protein>
    <submittedName>
        <fullName evidence="2">Uncharacterized protein</fullName>
    </submittedName>
</protein>
<proteinExistence type="predicted"/>
<name>A0AC34FTN2_9BILA</name>